<comment type="caution">
    <text evidence="5">The sequence shown here is derived from an EMBL/GenBank/DDBJ whole genome shotgun (WGS) entry which is preliminary data.</text>
</comment>
<evidence type="ECO:0000256" key="1">
    <source>
        <dbReference type="PIRSR" id="PIRSR601310-1"/>
    </source>
</evidence>
<dbReference type="PROSITE" id="PS51084">
    <property type="entry name" value="HIT_2"/>
    <property type="match status" value="1"/>
</dbReference>
<dbReference type="Gene3D" id="3.30.428.10">
    <property type="entry name" value="HIT-like"/>
    <property type="match status" value="1"/>
</dbReference>
<dbReference type="InterPro" id="IPR011146">
    <property type="entry name" value="HIT-like"/>
</dbReference>
<evidence type="ECO:0000256" key="2">
    <source>
        <dbReference type="PIRSR" id="PIRSR601310-3"/>
    </source>
</evidence>
<dbReference type="PANTHER" id="PTHR46648:SF1">
    <property type="entry name" value="ADENOSINE 5'-MONOPHOSPHORAMIDASE HNT1"/>
    <property type="match status" value="1"/>
</dbReference>
<protein>
    <submittedName>
        <fullName evidence="5">HIT family protein</fullName>
    </submittedName>
</protein>
<dbReference type="PANTHER" id="PTHR46648">
    <property type="entry name" value="HIT FAMILY PROTEIN 1"/>
    <property type="match status" value="1"/>
</dbReference>
<organism evidence="5">
    <name type="scientific">OCS116 cluster bacterium</name>
    <dbReference type="NCBI Taxonomy" id="2030921"/>
    <lineage>
        <taxon>Bacteria</taxon>
        <taxon>Pseudomonadati</taxon>
        <taxon>Pseudomonadota</taxon>
        <taxon>Alphaproteobacteria</taxon>
        <taxon>OCS116 cluster</taxon>
    </lineage>
</organism>
<gene>
    <name evidence="5" type="ORF">COB13_14220</name>
</gene>
<dbReference type="InterPro" id="IPR036265">
    <property type="entry name" value="HIT-like_sf"/>
</dbReference>
<proteinExistence type="predicted"/>
<accession>A0A2A4YV84</accession>
<reference evidence="5" key="2">
    <citation type="journal article" date="2018" name="ISME J.">
        <title>A dynamic microbial community with high functional redundancy inhabits the cold, oxic subseafloor aquifer.</title>
        <authorList>
            <person name="Tully B.J."/>
            <person name="Wheat C.G."/>
            <person name="Glazer B.T."/>
            <person name="Huber J.A."/>
        </authorList>
    </citation>
    <scope>NUCLEOTIDE SEQUENCE</scope>
    <source>
        <strain evidence="5">NORP83</strain>
    </source>
</reference>
<dbReference type="EMBL" id="NVUS01000023">
    <property type="protein sequence ID" value="PCI98205.1"/>
    <property type="molecule type" value="Genomic_DNA"/>
</dbReference>
<name>A0A2A4YV84_9PROT</name>
<dbReference type="InterPro" id="IPR001310">
    <property type="entry name" value="Histidine_triad_HIT"/>
</dbReference>
<dbReference type="Pfam" id="PF01230">
    <property type="entry name" value="HIT"/>
    <property type="match status" value="1"/>
</dbReference>
<dbReference type="GO" id="GO:0003824">
    <property type="term" value="F:catalytic activity"/>
    <property type="evidence" value="ECO:0007669"/>
    <property type="project" value="InterPro"/>
</dbReference>
<sequence>MTIPKIYDDKNIIAMIIRGEIPNHTVYEDDRVLAFMDIMPQSEGHLLVVTKAHAVSLLDVEPDDLTYLMKKVQTIAQKMESYFKADGILLRQFNGEAAGQTIFHLHFHLIPVKQATKLKGHGLEMADADILAKQAADLKLLLA</sequence>
<feature type="domain" description="HIT" evidence="4">
    <location>
        <begin position="12"/>
        <end position="119"/>
    </location>
</feature>
<dbReference type="SUPFAM" id="SSF54197">
    <property type="entry name" value="HIT-like"/>
    <property type="match status" value="1"/>
</dbReference>
<reference key="1">
    <citation type="submission" date="2017-08" db="EMBL/GenBank/DDBJ databases">
        <title>A dynamic microbial community with high functional redundancy inhabits the cold, oxic subseafloor aquifer.</title>
        <authorList>
            <person name="Tully B.J."/>
            <person name="Wheat C.G."/>
            <person name="Glazer B.T."/>
            <person name="Huber J.A."/>
        </authorList>
    </citation>
    <scope>NUCLEOTIDE SEQUENCE [LARGE SCALE GENOMIC DNA]</scope>
</reference>
<dbReference type="AlphaFoldDB" id="A0A2A4YV84"/>
<evidence type="ECO:0000259" key="4">
    <source>
        <dbReference type="PROSITE" id="PS51084"/>
    </source>
</evidence>
<evidence type="ECO:0000256" key="3">
    <source>
        <dbReference type="PROSITE-ProRule" id="PRU00464"/>
    </source>
</evidence>
<evidence type="ECO:0000313" key="5">
    <source>
        <dbReference type="EMBL" id="PCI98205.1"/>
    </source>
</evidence>
<feature type="active site" description="Tele-AMP-histidine intermediate" evidence="1">
    <location>
        <position position="106"/>
    </location>
</feature>
<feature type="short sequence motif" description="Histidine triad motif" evidence="2 3">
    <location>
        <begin position="104"/>
        <end position="108"/>
    </location>
</feature>
<dbReference type="PRINTS" id="PR00332">
    <property type="entry name" value="HISTRIAD"/>
</dbReference>
<dbReference type="GO" id="GO:0009117">
    <property type="term" value="P:nucleotide metabolic process"/>
    <property type="evidence" value="ECO:0007669"/>
    <property type="project" value="TreeGrafter"/>
</dbReference>